<dbReference type="Proteomes" id="UP000253529">
    <property type="component" value="Unassembled WGS sequence"/>
</dbReference>
<evidence type="ECO:0000259" key="2">
    <source>
        <dbReference type="Pfam" id="PF08327"/>
    </source>
</evidence>
<comment type="caution">
    <text evidence="3">The sequence shown here is derived from an EMBL/GenBank/DDBJ whole genome shotgun (WGS) entry which is preliminary data.</text>
</comment>
<evidence type="ECO:0000313" key="4">
    <source>
        <dbReference type="Proteomes" id="UP000253529"/>
    </source>
</evidence>
<dbReference type="AlphaFoldDB" id="A0A366FL15"/>
<sequence>MTDAAALDLYGALTEPATLTIRRLLPAPIERVWAYLTDDSLRRRWLAAGVMEPRVGAPFEFVWRNDELTTPSGARPEGYSEEHRMQGRITACDPPRRLAFEWPGAGHVAFELEGNGQRTLLTVIHSRLPDRKTTLGVSAGWHAHLDLLAVRIAGGEARPFWDEMVRLRTDYERQLPA</sequence>
<comment type="similarity">
    <text evidence="1">Belongs to the AHA1 family.</text>
</comment>
<dbReference type="Gene3D" id="3.30.530.20">
    <property type="match status" value="1"/>
</dbReference>
<dbReference type="CDD" id="cd08899">
    <property type="entry name" value="SRPBCC_CalC_Aha1-like_6"/>
    <property type="match status" value="1"/>
</dbReference>
<keyword evidence="4" id="KW-1185">Reference proteome</keyword>
<organism evidence="3 4">
    <name type="scientific">Roseiarcus fermentans</name>
    <dbReference type="NCBI Taxonomy" id="1473586"/>
    <lineage>
        <taxon>Bacteria</taxon>
        <taxon>Pseudomonadati</taxon>
        <taxon>Pseudomonadota</taxon>
        <taxon>Alphaproteobacteria</taxon>
        <taxon>Hyphomicrobiales</taxon>
        <taxon>Roseiarcaceae</taxon>
        <taxon>Roseiarcus</taxon>
    </lineage>
</organism>
<evidence type="ECO:0000313" key="3">
    <source>
        <dbReference type="EMBL" id="RBP14409.1"/>
    </source>
</evidence>
<dbReference type="InterPro" id="IPR023393">
    <property type="entry name" value="START-like_dom_sf"/>
</dbReference>
<accession>A0A366FL15</accession>
<dbReference type="EMBL" id="QNRK01000009">
    <property type="protein sequence ID" value="RBP14409.1"/>
    <property type="molecule type" value="Genomic_DNA"/>
</dbReference>
<proteinExistence type="inferred from homology"/>
<protein>
    <submittedName>
        <fullName evidence="3">Uncharacterized protein YndB with AHSA1/START domain</fullName>
    </submittedName>
</protein>
<dbReference type="RefSeq" id="WP_113889127.1">
    <property type="nucleotide sequence ID" value="NZ_QNRK01000009.1"/>
</dbReference>
<dbReference type="Pfam" id="PF08327">
    <property type="entry name" value="AHSA1"/>
    <property type="match status" value="1"/>
</dbReference>
<dbReference type="OrthoDB" id="9800600at2"/>
<name>A0A366FL15_9HYPH</name>
<dbReference type="InterPro" id="IPR013538">
    <property type="entry name" value="ASHA1/2-like_C"/>
</dbReference>
<feature type="domain" description="Activator of Hsp90 ATPase homologue 1/2-like C-terminal" evidence="2">
    <location>
        <begin position="27"/>
        <end position="150"/>
    </location>
</feature>
<gene>
    <name evidence="3" type="ORF">DFR50_109163</name>
</gene>
<reference evidence="3 4" key="1">
    <citation type="submission" date="2018-06" db="EMBL/GenBank/DDBJ databases">
        <title>Genomic Encyclopedia of Type Strains, Phase IV (KMG-IV): sequencing the most valuable type-strain genomes for metagenomic binning, comparative biology and taxonomic classification.</title>
        <authorList>
            <person name="Goeker M."/>
        </authorList>
    </citation>
    <scope>NUCLEOTIDE SEQUENCE [LARGE SCALE GENOMIC DNA]</scope>
    <source>
        <strain evidence="3 4">DSM 24875</strain>
    </source>
</reference>
<evidence type="ECO:0000256" key="1">
    <source>
        <dbReference type="ARBA" id="ARBA00006817"/>
    </source>
</evidence>
<dbReference type="SUPFAM" id="SSF55961">
    <property type="entry name" value="Bet v1-like"/>
    <property type="match status" value="1"/>
</dbReference>